<evidence type="ECO:0000256" key="1">
    <source>
        <dbReference type="SAM" id="Phobius"/>
    </source>
</evidence>
<keyword evidence="1" id="KW-1133">Transmembrane helix</keyword>
<reference evidence="2 3" key="1">
    <citation type="journal article" date="2007" name="PLoS Genet.">
        <title>Patterns and implications of gene gain and loss in the evolution of Prochlorococcus.</title>
        <authorList>
            <person name="Kettler G.C."/>
            <person name="Martiny A.C."/>
            <person name="Huang K."/>
            <person name="Zucker J."/>
            <person name="Coleman M.L."/>
            <person name="Rodrigue S."/>
            <person name="Chen F."/>
            <person name="Lapidus A."/>
            <person name="Ferriera S."/>
            <person name="Johnson J."/>
            <person name="Steglich C."/>
            <person name="Church G.M."/>
            <person name="Richardson P."/>
            <person name="Chisholm S.W."/>
        </authorList>
    </citation>
    <scope>NUCLEOTIDE SEQUENCE [LARGE SCALE GENOMIC DNA]</scope>
    <source>
        <strain evidence="3">MIT 9211</strain>
    </source>
</reference>
<name>A9B9M5_PROM4</name>
<dbReference type="OrthoDB" id="9811610at2"/>
<evidence type="ECO:0000313" key="2">
    <source>
        <dbReference type="EMBL" id="ABX08537.1"/>
    </source>
</evidence>
<sequence>MQKLLITLGLGIAAIGVLYPYLRKLGLGQLPGDIILKGENSTFYFPIVSCIAISLLVSVLFNLFRSS</sequence>
<dbReference type="KEGG" id="pmj:P9211_06061"/>
<keyword evidence="3" id="KW-1185">Reference proteome</keyword>
<dbReference type="InterPro" id="IPR021320">
    <property type="entry name" value="DUF2905"/>
</dbReference>
<dbReference type="PANTHER" id="PTHR36443">
    <property type="entry name" value="BSR5223 PROTEIN"/>
    <property type="match status" value="1"/>
</dbReference>
<dbReference type="Pfam" id="PF11146">
    <property type="entry name" value="DUF2905"/>
    <property type="match status" value="1"/>
</dbReference>
<proteinExistence type="predicted"/>
<organism evidence="2 3">
    <name type="scientific">Prochlorococcus marinus (strain MIT 9211)</name>
    <dbReference type="NCBI Taxonomy" id="93059"/>
    <lineage>
        <taxon>Bacteria</taxon>
        <taxon>Bacillati</taxon>
        <taxon>Cyanobacteriota</taxon>
        <taxon>Cyanophyceae</taxon>
        <taxon>Synechococcales</taxon>
        <taxon>Prochlorococcaceae</taxon>
        <taxon>Prochlorococcus</taxon>
    </lineage>
</organism>
<dbReference type="HOGENOM" id="CLU_181383_0_0_3"/>
<dbReference type="AlphaFoldDB" id="A9B9M5"/>
<feature type="transmembrane region" description="Helical" evidence="1">
    <location>
        <begin position="44"/>
        <end position="64"/>
    </location>
</feature>
<dbReference type="eggNOG" id="COG3071">
    <property type="taxonomic scope" value="Bacteria"/>
</dbReference>
<accession>A9B9M5</accession>
<keyword evidence="1" id="KW-0812">Transmembrane</keyword>
<evidence type="ECO:0008006" key="4">
    <source>
        <dbReference type="Google" id="ProtNLM"/>
    </source>
</evidence>
<protein>
    <recommendedName>
        <fullName evidence="4">DUF2905 domain-containing protein</fullName>
    </recommendedName>
</protein>
<gene>
    <name evidence="2" type="ordered locus">P9211_06061</name>
</gene>
<dbReference type="Proteomes" id="UP000000788">
    <property type="component" value="Chromosome"/>
</dbReference>
<dbReference type="EMBL" id="CP000878">
    <property type="protein sequence ID" value="ABX08537.1"/>
    <property type="molecule type" value="Genomic_DNA"/>
</dbReference>
<dbReference type="STRING" id="93059.P9211_06061"/>
<dbReference type="RefSeq" id="WP_012195159.1">
    <property type="nucleotide sequence ID" value="NC_009976.1"/>
</dbReference>
<evidence type="ECO:0000313" key="3">
    <source>
        <dbReference type="Proteomes" id="UP000000788"/>
    </source>
</evidence>
<dbReference type="PANTHER" id="PTHR36443:SF1">
    <property type="entry name" value="BSR5223 PROTEIN"/>
    <property type="match status" value="1"/>
</dbReference>
<keyword evidence="1" id="KW-0472">Membrane</keyword>